<proteinExistence type="predicted"/>
<sequence length="109" mass="12050">MENSGAISPIDWYMAGAQETALNGLYGLPKVHKEGAPLRSIISLKATLTYGLAKWLFRGLEFLTSDAKFQAVPQLMGPSHMFKFNEAEILARCDNGVSHELLESWLPDP</sequence>
<dbReference type="Proteomes" id="UP000281553">
    <property type="component" value="Unassembled WGS sequence"/>
</dbReference>
<evidence type="ECO:0000313" key="2">
    <source>
        <dbReference type="Proteomes" id="UP000281553"/>
    </source>
</evidence>
<accession>A0A3P7R8Q4</accession>
<dbReference type="OrthoDB" id="10029313at2759"/>
<name>A0A3P7R8Q4_DIBLA</name>
<dbReference type="AlphaFoldDB" id="A0A3P7R8Q4"/>
<evidence type="ECO:0000313" key="1">
    <source>
        <dbReference type="EMBL" id="VDN39436.1"/>
    </source>
</evidence>
<protein>
    <submittedName>
        <fullName evidence="1">Uncharacterized protein</fullName>
    </submittedName>
</protein>
<gene>
    <name evidence="1" type="ORF">DILT_LOCUS17875</name>
</gene>
<keyword evidence="2" id="KW-1185">Reference proteome</keyword>
<reference evidence="1 2" key="1">
    <citation type="submission" date="2018-11" db="EMBL/GenBank/DDBJ databases">
        <authorList>
            <consortium name="Pathogen Informatics"/>
        </authorList>
    </citation>
    <scope>NUCLEOTIDE SEQUENCE [LARGE SCALE GENOMIC DNA]</scope>
</reference>
<dbReference type="EMBL" id="UYRU01095506">
    <property type="protein sequence ID" value="VDN39436.1"/>
    <property type="molecule type" value="Genomic_DNA"/>
</dbReference>
<organism evidence="1 2">
    <name type="scientific">Dibothriocephalus latus</name>
    <name type="common">Fish tapeworm</name>
    <name type="synonym">Diphyllobothrium latum</name>
    <dbReference type="NCBI Taxonomy" id="60516"/>
    <lineage>
        <taxon>Eukaryota</taxon>
        <taxon>Metazoa</taxon>
        <taxon>Spiralia</taxon>
        <taxon>Lophotrochozoa</taxon>
        <taxon>Platyhelminthes</taxon>
        <taxon>Cestoda</taxon>
        <taxon>Eucestoda</taxon>
        <taxon>Diphyllobothriidea</taxon>
        <taxon>Diphyllobothriidae</taxon>
        <taxon>Dibothriocephalus</taxon>
    </lineage>
</organism>